<reference evidence="4 5" key="2">
    <citation type="journal article" date="2013" name="Environ. Sci. Technol.">
        <title>The 4-tert-butylphenol-utilizing bacterium Sphingobium fuliginis OMI can degrade bisphenols via phenolic ring hydroxylation and meta-cleavage pathway.</title>
        <authorList>
            <person name="Ogata Y."/>
            <person name="Goda S."/>
            <person name="Toyama T."/>
            <person name="Sei K."/>
            <person name="Ike M."/>
        </authorList>
    </citation>
    <scope>NUCLEOTIDE SEQUENCE [LARGE SCALE GENOMIC DNA]</scope>
    <source>
        <strain evidence="4 5">OMI</strain>
    </source>
</reference>
<dbReference type="AlphaFoldDB" id="A0A292ZIP0"/>
<dbReference type="EMBL" id="BEWI01000032">
    <property type="protein sequence ID" value="GAY22781.1"/>
    <property type="molecule type" value="Genomic_DNA"/>
</dbReference>
<dbReference type="PANTHER" id="PTHR13504:SF38">
    <property type="entry name" value="FIDO DOMAIN-CONTAINING PROTEIN"/>
    <property type="match status" value="1"/>
</dbReference>
<dbReference type="InterPro" id="IPR040198">
    <property type="entry name" value="Fido_containing"/>
</dbReference>
<sequence>MARPAEKLADALDALHQLQNAGRVAIRSSDLSRTDRPRLIDAGFLREIMRGWYISTRPDEEAGESTAWFASFWGFMSQYLDERLGSEWVVGPDQSLSLLTGNRTVPPQLLVRSPGGRNKPTDLIHGTSLIDTRLDLPGEADRTVTEDGVRVYRLEPALIAVTGQFFTNYPTDARTALATQRDASALLERLLNGGHTVVAGRLAGAFRNIGRDRVADEIVAAMRAASYDVRESDPFAAQLPTPLPRDPSPSANRIRLMWMEMRGRVLQAFPEPPRTNDLEAYLEKVDENYAADAYNSLSIEGYRVSPELIERVRDGNWHPELHEEDRRQRDAMAARGYWEAFQAVKESVRRVLENENAGAVADRYHQEWYRALFAPCVNVGLMKASDLAGYRNTGVFIRGSRHVPMSHDAARDAIAAFFELLSEEPEPAVRVVLGHFIFVFIHPYVDGNGRMGRFLMNVMMASGGYPWTIVPVERRKEYMAALESASVTGDIGPFADFLADLLKAQA</sequence>
<comment type="caution">
    <text evidence="4">The sequence shown here is derived from an EMBL/GenBank/DDBJ whole genome shotgun (WGS) entry which is preliminary data.</text>
</comment>
<dbReference type="Pfam" id="PF02661">
    <property type="entry name" value="Fic"/>
    <property type="match status" value="1"/>
</dbReference>
<feature type="domain" description="Fido" evidence="3">
    <location>
        <begin position="356"/>
        <end position="500"/>
    </location>
</feature>
<dbReference type="InterPro" id="IPR036597">
    <property type="entry name" value="Fido-like_dom_sf"/>
</dbReference>
<evidence type="ECO:0000256" key="2">
    <source>
        <dbReference type="PIRSR" id="PIRSR640198-2"/>
    </source>
</evidence>
<protein>
    <recommendedName>
        <fullName evidence="3">Fido domain-containing protein</fullName>
    </recommendedName>
</protein>
<evidence type="ECO:0000313" key="5">
    <source>
        <dbReference type="Proteomes" id="UP000221538"/>
    </source>
</evidence>
<evidence type="ECO:0000256" key="1">
    <source>
        <dbReference type="PIRSR" id="PIRSR640198-1"/>
    </source>
</evidence>
<dbReference type="Gene3D" id="1.10.3290.10">
    <property type="entry name" value="Fido-like domain"/>
    <property type="match status" value="1"/>
</dbReference>
<dbReference type="SUPFAM" id="SSF140931">
    <property type="entry name" value="Fic-like"/>
    <property type="match status" value="1"/>
</dbReference>
<feature type="binding site" evidence="2">
    <location>
        <begin position="446"/>
        <end position="453"/>
    </location>
    <ligand>
        <name>ATP</name>
        <dbReference type="ChEBI" id="CHEBI:30616"/>
    </ligand>
</feature>
<accession>A0A292ZIP0</accession>
<keyword evidence="2" id="KW-0547">Nucleotide-binding</keyword>
<organism evidence="4 5">
    <name type="scientific">Sphingobium fuliginis (strain ATCC 27551)</name>
    <dbReference type="NCBI Taxonomy" id="336203"/>
    <lineage>
        <taxon>Bacteria</taxon>
        <taxon>Pseudomonadati</taxon>
        <taxon>Pseudomonadota</taxon>
        <taxon>Alphaproteobacteria</taxon>
        <taxon>Sphingomonadales</taxon>
        <taxon>Sphingomonadaceae</taxon>
        <taxon>Sphingobium</taxon>
    </lineage>
</organism>
<keyword evidence="2" id="KW-0067">ATP-binding</keyword>
<proteinExistence type="predicted"/>
<dbReference type="PANTHER" id="PTHR13504">
    <property type="entry name" value="FIDO DOMAIN-CONTAINING PROTEIN DDB_G0283145"/>
    <property type="match status" value="1"/>
</dbReference>
<evidence type="ECO:0000259" key="3">
    <source>
        <dbReference type="PROSITE" id="PS51459"/>
    </source>
</evidence>
<dbReference type="InterPro" id="IPR003812">
    <property type="entry name" value="Fido"/>
</dbReference>
<dbReference type="Proteomes" id="UP000221538">
    <property type="component" value="Unassembled WGS sequence"/>
</dbReference>
<name>A0A292ZIP0_SPHSA</name>
<reference evidence="4 5" key="1">
    <citation type="journal article" date="2013" name="Biodegradation">
        <title>Occurrence of 4-tert-butylphenol (4-t-BP) biodegradation in an aquatic sample caused by the presence of Spirodela polyrrhiza and isolation of a 4-t-BP-utilizing bacterium.</title>
        <authorList>
            <person name="Ogata Y."/>
            <person name="Toyama T."/>
            <person name="Yu N."/>
            <person name="Wang X."/>
            <person name="Sei K."/>
            <person name="Ike M."/>
        </authorList>
    </citation>
    <scope>NUCLEOTIDE SEQUENCE [LARGE SCALE GENOMIC DNA]</scope>
    <source>
        <strain evidence="4 5">OMI</strain>
    </source>
</reference>
<feature type="active site" evidence="1">
    <location>
        <position position="442"/>
    </location>
</feature>
<dbReference type="RefSeq" id="WP_099186246.1">
    <property type="nucleotide sequence ID" value="NZ_BEWI01000032.1"/>
</dbReference>
<gene>
    <name evidence="4" type="ORF">SFOMI_3343</name>
</gene>
<dbReference type="GO" id="GO:0005524">
    <property type="term" value="F:ATP binding"/>
    <property type="evidence" value="ECO:0007669"/>
    <property type="project" value="UniProtKB-KW"/>
</dbReference>
<dbReference type="PROSITE" id="PS51459">
    <property type="entry name" value="FIDO"/>
    <property type="match status" value="1"/>
</dbReference>
<evidence type="ECO:0000313" key="4">
    <source>
        <dbReference type="EMBL" id="GAY22781.1"/>
    </source>
</evidence>